<dbReference type="RefSeq" id="XP_067487458.1">
    <property type="nucleotide sequence ID" value="XM_067639696.1"/>
</dbReference>
<reference evidence="3 4" key="1">
    <citation type="submission" date="2019-01" db="EMBL/GenBank/DDBJ databases">
        <title>Intercellular communication is required for trap formation in the nematode-trapping fungus Duddingtonia flagrans.</title>
        <authorList>
            <person name="Youssar L."/>
            <person name="Wernet V."/>
            <person name="Hensel N."/>
            <person name="Hildebrandt H.-G."/>
            <person name="Fischer R."/>
        </authorList>
    </citation>
    <scope>NUCLEOTIDE SEQUENCE [LARGE SCALE GENOMIC DNA]</scope>
    <source>
        <strain evidence="3 4">CBS H-5679</strain>
    </source>
</reference>
<evidence type="ECO:0000256" key="1">
    <source>
        <dbReference type="SAM" id="MobiDB-lite"/>
    </source>
</evidence>
<sequence length="555" mass="61101">MLFSRISVVIFAVLATKTLARNPGRYARRLLRNEIAQPTPAITPAPILPAAMLKARAESTSSNASDEEASSTDATSADKTETHSGSTNTGDYPASSSAHTTTAKPTSTHNLSPNLEDAIGMDFETTTVKYTHTSLRTTTMSTKYVYDITDMDFETTTVKNMSSARTTHTTSSGYMYTRSYTNDMDNMDDETTPTKITSAHTSTGTKTTSYWGNDDTLYTYTHSYDYEEDYPTTTTKLYTPGWAPASTEDDYIYVTSTSTHGYKGEPMYTTQSDGSLTMDAPNFSPTNTIDLKKFRSTFGGSDSASIDCKSMPEGMKQGVAVKDLINILKQPDGNVYHIDRSGCFQAKCIGDYGVLRLCNLKPRTGVMTFRATEVKAFLSFLLQAIRPNWESEISINFNKLVYQPDAITFCGSSYSTPQQQMSKPRSPFPQTAPKPAAGNTQNKNKPNGYATWPQVENMNMPLSFQPRFPNYWGDNLGIPVARDAKFNGIVSNAAMGWAIVIDSSNKEDLKCNNADNFKTACGTGNGKDPEACKWDNTVPKPYFVPGDEEPNKDKQ</sequence>
<dbReference type="Proteomes" id="UP000283090">
    <property type="component" value="Unassembled WGS sequence"/>
</dbReference>
<proteinExistence type="predicted"/>
<gene>
    <name evidence="3" type="ORF">DFL_009761</name>
</gene>
<protein>
    <submittedName>
        <fullName evidence="3">Uncharacterized protein</fullName>
    </submittedName>
</protein>
<feature type="region of interest" description="Disordered" evidence="1">
    <location>
        <begin position="523"/>
        <end position="555"/>
    </location>
</feature>
<accession>A0A436ZSK2</accession>
<dbReference type="GeneID" id="93592072"/>
<evidence type="ECO:0000313" key="4">
    <source>
        <dbReference type="Proteomes" id="UP000283090"/>
    </source>
</evidence>
<dbReference type="AlphaFoldDB" id="A0A436ZSK2"/>
<feature type="compositionally biased region" description="Polar residues" evidence="1">
    <location>
        <begin position="83"/>
        <end position="113"/>
    </location>
</feature>
<organism evidence="3 4">
    <name type="scientific">Arthrobotrys flagrans</name>
    <name type="common">Nematode-trapping fungus</name>
    <name type="synonym">Trichothecium flagrans</name>
    <dbReference type="NCBI Taxonomy" id="97331"/>
    <lineage>
        <taxon>Eukaryota</taxon>
        <taxon>Fungi</taxon>
        <taxon>Dikarya</taxon>
        <taxon>Ascomycota</taxon>
        <taxon>Pezizomycotina</taxon>
        <taxon>Orbiliomycetes</taxon>
        <taxon>Orbiliales</taxon>
        <taxon>Orbiliaceae</taxon>
        <taxon>Arthrobotrys</taxon>
    </lineage>
</organism>
<evidence type="ECO:0000313" key="3">
    <source>
        <dbReference type="EMBL" id="RVD81914.1"/>
    </source>
</evidence>
<feature type="chain" id="PRO_5019290225" evidence="2">
    <location>
        <begin position="21"/>
        <end position="555"/>
    </location>
</feature>
<feature type="region of interest" description="Disordered" evidence="1">
    <location>
        <begin position="54"/>
        <end position="115"/>
    </location>
</feature>
<feature type="compositionally biased region" description="Polar residues" evidence="1">
    <location>
        <begin position="414"/>
        <end position="423"/>
    </location>
</feature>
<dbReference type="EMBL" id="SAEB01000012">
    <property type="protein sequence ID" value="RVD81914.1"/>
    <property type="molecule type" value="Genomic_DNA"/>
</dbReference>
<keyword evidence="4" id="KW-1185">Reference proteome</keyword>
<dbReference type="VEuPathDB" id="FungiDB:DFL_009761"/>
<feature type="signal peptide" evidence="2">
    <location>
        <begin position="1"/>
        <end position="20"/>
    </location>
</feature>
<evidence type="ECO:0000256" key="2">
    <source>
        <dbReference type="SAM" id="SignalP"/>
    </source>
</evidence>
<name>A0A436ZSK2_ARTFL</name>
<dbReference type="OrthoDB" id="5379733at2759"/>
<keyword evidence="2" id="KW-0732">Signal</keyword>
<feature type="region of interest" description="Disordered" evidence="1">
    <location>
        <begin position="414"/>
        <end position="448"/>
    </location>
</feature>
<comment type="caution">
    <text evidence="3">The sequence shown here is derived from an EMBL/GenBank/DDBJ whole genome shotgun (WGS) entry which is preliminary data.</text>
</comment>